<dbReference type="EMBL" id="GBXM01095667">
    <property type="protein sequence ID" value="JAH12910.1"/>
    <property type="molecule type" value="Transcribed_RNA"/>
</dbReference>
<protein>
    <submittedName>
        <fullName evidence="1">Uncharacterized protein</fullName>
    </submittedName>
</protein>
<dbReference type="AlphaFoldDB" id="A0A0E9Q9A6"/>
<reference evidence="1" key="1">
    <citation type="submission" date="2014-11" db="EMBL/GenBank/DDBJ databases">
        <authorList>
            <person name="Amaro Gonzalez C."/>
        </authorList>
    </citation>
    <scope>NUCLEOTIDE SEQUENCE</scope>
</reference>
<name>A0A0E9Q9A6_ANGAN</name>
<accession>A0A0E9Q9A6</accession>
<proteinExistence type="predicted"/>
<sequence>MVLTVCVYLCIVAPQNYIRRSTDTRTSRHHWLLGEVINHRYFPREILACFRVAEEHMGGMQHTPGTG</sequence>
<organism evidence="1">
    <name type="scientific">Anguilla anguilla</name>
    <name type="common">European freshwater eel</name>
    <name type="synonym">Muraena anguilla</name>
    <dbReference type="NCBI Taxonomy" id="7936"/>
    <lineage>
        <taxon>Eukaryota</taxon>
        <taxon>Metazoa</taxon>
        <taxon>Chordata</taxon>
        <taxon>Craniata</taxon>
        <taxon>Vertebrata</taxon>
        <taxon>Euteleostomi</taxon>
        <taxon>Actinopterygii</taxon>
        <taxon>Neopterygii</taxon>
        <taxon>Teleostei</taxon>
        <taxon>Anguilliformes</taxon>
        <taxon>Anguillidae</taxon>
        <taxon>Anguilla</taxon>
    </lineage>
</organism>
<evidence type="ECO:0000313" key="1">
    <source>
        <dbReference type="EMBL" id="JAH12910.1"/>
    </source>
</evidence>
<reference evidence="1" key="2">
    <citation type="journal article" date="2015" name="Fish Shellfish Immunol.">
        <title>Early steps in the European eel (Anguilla anguilla)-Vibrio vulnificus interaction in the gills: Role of the RtxA13 toxin.</title>
        <authorList>
            <person name="Callol A."/>
            <person name="Pajuelo D."/>
            <person name="Ebbesson L."/>
            <person name="Teles M."/>
            <person name="MacKenzie S."/>
            <person name="Amaro C."/>
        </authorList>
    </citation>
    <scope>NUCLEOTIDE SEQUENCE</scope>
</reference>